<dbReference type="Proteomes" id="UP000273500">
    <property type="component" value="Unassembled WGS sequence"/>
</dbReference>
<dbReference type="EMBL" id="RWIT01000025">
    <property type="protein sequence ID" value="RSK43156.1"/>
    <property type="molecule type" value="Genomic_DNA"/>
</dbReference>
<dbReference type="PANTHER" id="PTHR13833:SF71">
    <property type="entry name" value="NHL DOMAIN-CONTAINING PROTEIN"/>
    <property type="match status" value="1"/>
</dbReference>
<dbReference type="OrthoDB" id="791543at2"/>
<reference evidence="4 5" key="1">
    <citation type="submission" date="2018-12" db="EMBL/GenBank/DDBJ databases">
        <authorList>
            <person name="Feng G."/>
            <person name="Zhu H."/>
        </authorList>
    </citation>
    <scope>NUCLEOTIDE SEQUENCE [LARGE SCALE GENOMIC DNA]</scope>
    <source>
        <strain evidence="4 5">KCTC 12533</strain>
    </source>
</reference>
<dbReference type="Gene3D" id="2.120.10.30">
    <property type="entry name" value="TolB, C-terminal domain"/>
    <property type="match status" value="3"/>
</dbReference>
<feature type="repeat" description="NHL" evidence="2">
    <location>
        <begin position="103"/>
        <end position="145"/>
    </location>
</feature>
<dbReference type="InterPro" id="IPR011042">
    <property type="entry name" value="6-blade_b-propeller_TolB-like"/>
</dbReference>
<keyword evidence="3" id="KW-0732">Signal</keyword>
<feature type="signal peptide" evidence="3">
    <location>
        <begin position="1"/>
        <end position="21"/>
    </location>
</feature>
<protein>
    <recommendedName>
        <fullName evidence="6">SMP-30/Gluconolactonase/LRE-like region domain-containing protein</fullName>
    </recommendedName>
</protein>
<keyword evidence="5" id="KW-1185">Reference proteome</keyword>
<feature type="chain" id="PRO_5018781167" description="SMP-30/Gluconolactonase/LRE-like region domain-containing protein" evidence="3">
    <location>
        <begin position="22"/>
        <end position="366"/>
    </location>
</feature>
<gene>
    <name evidence="4" type="ORF">EI291_22100</name>
</gene>
<dbReference type="Pfam" id="PF01436">
    <property type="entry name" value="NHL"/>
    <property type="match status" value="5"/>
</dbReference>
<accession>A0A3R9NW88</accession>
<dbReference type="PROSITE" id="PS51125">
    <property type="entry name" value="NHL"/>
    <property type="match status" value="1"/>
</dbReference>
<comment type="caution">
    <text evidence="4">The sequence shown here is derived from an EMBL/GenBank/DDBJ whole genome shotgun (WGS) entry which is preliminary data.</text>
</comment>
<name>A0A3R9NW88_9BACT</name>
<evidence type="ECO:0000313" key="5">
    <source>
        <dbReference type="Proteomes" id="UP000273500"/>
    </source>
</evidence>
<evidence type="ECO:0000256" key="3">
    <source>
        <dbReference type="SAM" id="SignalP"/>
    </source>
</evidence>
<evidence type="ECO:0000313" key="4">
    <source>
        <dbReference type="EMBL" id="RSK43156.1"/>
    </source>
</evidence>
<dbReference type="AlphaFoldDB" id="A0A3R9NW88"/>
<dbReference type="PANTHER" id="PTHR13833">
    <property type="match status" value="1"/>
</dbReference>
<evidence type="ECO:0000256" key="1">
    <source>
        <dbReference type="ARBA" id="ARBA00022737"/>
    </source>
</evidence>
<evidence type="ECO:0008006" key="6">
    <source>
        <dbReference type="Google" id="ProtNLM"/>
    </source>
</evidence>
<sequence length="366" mass="37400">MKFAFSIYCFALLLWCHSALAQPTIPADRAAQVISPTVVTVAGTAKQAGSADGFGPAARFSRPMGIALAPDGTLYVADTNNHTIRRITPAGMVTTFAGTAGAQGSADGVGAAARFNSPVGLALDAQGVLYVTDAENQTIRKITPAGVVTTLAGRVGTKGNADGPGEQARFHYPHGIAVTASGIIYVTDTDNHTIRRITAIGEVTTVAGTAGKKGAADGVGAAARFFRPSGLAVNAAGTLFVVDNGNHTIRTISVSGDVRTLAGVAGKAGCTDGSGTAARFDWPNGIALDAAGTLYVADNVNSTVRRLTLTGETTTLAGSPRSWGSQDGSGPEARFEFPFGVALTADGTTLYVTDTKNQLIRRISLN</sequence>
<organism evidence="4 5">
    <name type="scientific">Hymenobacter rigui</name>
    <dbReference type="NCBI Taxonomy" id="334424"/>
    <lineage>
        <taxon>Bacteria</taxon>
        <taxon>Pseudomonadati</taxon>
        <taxon>Bacteroidota</taxon>
        <taxon>Cytophagia</taxon>
        <taxon>Cytophagales</taxon>
        <taxon>Hymenobacteraceae</taxon>
        <taxon>Hymenobacter</taxon>
    </lineage>
</organism>
<keyword evidence="1" id="KW-0677">Repeat</keyword>
<dbReference type="RefSeq" id="WP_125424466.1">
    <property type="nucleotide sequence ID" value="NZ_RWIT01000025.1"/>
</dbReference>
<dbReference type="SUPFAM" id="SSF101898">
    <property type="entry name" value="NHL repeat"/>
    <property type="match status" value="1"/>
</dbReference>
<dbReference type="InterPro" id="IPR001258">
    <property type="entry name" value="NHL_repeat"/>
</dbReference>
<proteinExistence type="predicted"/>
<evidence type="ECO:0000256" key="2">
    <source>
        <dbReference type="PROSITE-ProRule" id="PRU00504"/>
    </source>
</evidence>
<dbReference type="CDD" id="cd14953">
    <property type="entry name" value="NHL_like_1"/>
    <property type="match status" value="1"/>
</dbReference>